<name>X0SF81_9ZZZZ</name>
<dbReference type="AlphaFoldDB" id="X0SF81"/>
<gene>
    <name evidence="4" type="ORF">S01H1_03730</name>
</gene>
<feature type="non-terminal residue" evidence="4">
    <location>
        <position position="328"/>
    </location>
</feature>
<comment type="caution">
    <text evidence="4">The sequence shown here is derived from an EMBL/GenBank/DDBJ whole genome shotgun (WGS) entry which is preliminary data.</text>
</comment>
<dbReference type="GO" id="GO:0016757">
    <property type="term" value="F:glycosyltransferase activity"/>
    <property type="evidence" value="ECO:0007669"/>
    <property type="project" value="InterPro"/>
</dbReference>
<dbReference type="PANTHER" id="PTHR46401:SF2">
    <property type="entry name" value="GLYCOSYLTRANSFERASE WBBK-RELATED"/>
    <property type="match status" value="1"/>
</dbReference>
<dbReference type="EMBL" id="BARS01002008">
    <property type="protein sequence ID" value="GAF79703.1"/>
    <property type="molecule type" value="Genomic_DNA"/>
</dbReference>
<feature type="domain" description="Glycosyltransferase subfamily 4-like N-terminal" evidence="3">
    <location>
        <begin position="16"/>
        <end position="170"/>
    </location>
</feature>
<evidence type="ECO:0000259" key="2">
    <source>
        <dbReference type="Pfam" id="PF00534"/>
    </source>
</evidence>
<evidence type="ECO:0008006" key="5">
    <source>
        <dbReference type="Google" id="ProtNLM"/>
    </source>
</evidence>
<dbReference type="InterPro" id="IPR001296">
    <property type="entry name" value="Glyco_trans_1"/>
</dbReference>
<dbReference type="PANTHER" id="PTHR46401">
    <property type="entry name" value="GLYCOSYLTRANSFERASE WBBK-RELATED"/>
    <property type="match status" value="1"/>
</dbReference>
<accession>X0SF81</accession>
<reference evidence="4" key="1">
    <citation type="journal article" date="2014" name="Front. Microbiol.">
        <title>High frequency of phylogenetically diverse reductive dehalogenase-homologous genes in deep subseafloor sedimentary metagenomes.</title>
        <authorList>
            <person name="Kawai M."/>
            <person name="Futagami T."/>
            <person name="Toyoda A."/>
            <person name="Takaki Y."/>
            <person name="Nishi S."/>
            <person name="Hori S."/>
            <person name="Arai W."/>
            <person name="Tsubouchi T."/>
            <person name="Morono Y."/>
            <person name="Uchiyama I."/>
            <person name="Ito T."/>
            <person name="Fujiyama A."/>
            <person name="Inagaki F."/>
            <person name="Takami H."/>
        </authorList>
    </citation>
    <scope>NUCLEOTIDE SEQUENCE</scope>
    <source>
        <strain evidence="4">Expedition CK06-06</strain>
    </source>
</reference>
<sequence length="328" mass="36928">MRIGIDVRSLAHNLTGVQRYTFSLIEALLKIDKENQYILFPRGINQPDSNTDKRKNLLLQIARWAKAVSWEQLLLPLDALYRSIDTFHFPAYAASLLFPCPYVVTIHDMIYQLYPEKTVPFFRSYLNVMTPLIAKMAKKIITVSQNSKEDIMRLLDIAEDKISVIYPGISESFKPAKDSTLLQRVLGKYQISSNYVLAVGTLEPRKNMVRLIKAFSVLKRAKQYDGQLVVVGGKGWFHNEIFQAVERLSLKKDVIFTGYVPDRELVSLYNGARVFVFPSLYEGFGAPPLEAMTCGVPVITSKASSLPEIVADAAILINPYDVSELAAA</sequence>
<organism evidence="4">
    <name type="scientific">marine sediment metagenome</name>
    <dbReference type="NCBI Taxonomy" id="412755"/>
    <lineage>
        <taxon>unclassified sequences</taxon>
        <taxon>metagenomes</taxon>
        <taxon>ecological metagenomes</taxon>
    </lineage>
</organism>
<feature type="domain" description="Glycosyl transferase family 1" evidence="2">
    <location>
        <begin position="193"/>
        <end position="327"/>
    </location>
</feature>
<evidence type="ECO:0000259" key="3">
    <source>
        <dbReference type="Pfam" id="PF13439"/>
    </source>
</evidence>
<dbReference type="FunFam" id="3.40.50.2000:FF:000119">
    <property type="entry name" value="Glycosyl transferase group 1"/>
    <property type="match status" value="1"/>
</dbReference>
<dbReference type="Pfam" id="PF00534">
    <property type="entry name" value="Glycos_transf_1"/>
    <property type="match status" value="1"/>
</dbReference>
<dbReference type="CDD" id="cd03809">
    <property type="entry name" value="GT4_MtfB-like"/>
    <property type="match status" value="1"/>
</dbReference>
<dbReference type="Gene3D" id="3.40.50.2000">
    <property type="entry name" value="Glycogen Phosphorylase B"/>
    <property type="match status" value="2"/>
</dbReference>
<dbReference type="SUPFAM" id="SSF53756">
    <property type="entry name" value="UDP-Glycosyltransferase/glycogen phosphorylase"/>
    <property type="match status" value="1"/>
</dbReference>
<keyword evidence="1" id="KW-0808">Transferase</keyword>
<dbReference type="InterPro" id="IPR028098">
    <property type="entry name" value="Glyco_trans_4-like_N"/>
</dbReference>
<protein>
    <recommendedName>
        <fullName evidence="5">Glycosyl transferase family 1 domain-containing protein</fullName>
    </recommendedName>
</protein>
<evidence type="ECO:0000313" key="4">
    <source>
        <dbReference type="EMBL" id="GAF79703.1"/>
    </source>
</evidence>
<dbReference type="Pfam" id="PF13439">
    <property type="entry name" value="Glyco_transf_4"/>
    <property type="match status" value="1"/>
</dbReference>
<dbReference type="GO" id="GO:0009103">
    <property type="term" value="P:lipopolysaccharide biosynthetic process"/>
    <property type="evidence" value="ECO:0007669"/>
    <property type="project" value="TreeGrafter"/>
</dbReference>
<proteinExistence type="predicted"/>
<evidence type="ECO:0000256" key="1">
    <source>
        <dbReference type="ARBA" id="ARBA00022679"/>
    </source>
</evidence>